<dbReference type="EMBL" id="ML976615">
    <property type="protein sequence ID" value="KAF1848308.1"/>
    <property type="molecule type" value="Genomic_DNA"/>
</dbReference>
<dbReference type="RefSeq" id="XP_040790871.1">
    <property type="nucleotide sequence ID" value="XM_040932978.1"/>
</dbReference>
<comment type="caution">
    <text evidence="1">The sequence shown here is derived from an EMBL/GenBank/DDBJ whole genome shotgun (WGS) entry which is preliminary data.</text>
</comment>
<evidence type="ECO:0000313" key="2">
    <source>
        <dbReference type="Proteomes" id="UP000800039"/>
    </source>
</evidence>
<organism evidence="1 2">
    <name type="scientific">Cucurbitaria berberidis CBS 394.84</name>
    <dbReference type="NCBI Taxonomy" id="1168544"/>
    <lineage>
        <taxon>Eukaryota</taxon>
        <taxon>Fungi</taxon>
        <taxon>Dikarya</taxon>
        <taxon>Ascomycota</taxon>
        <taxon>Pezizomycotina</taxon>
        <taxon>Dothideomycetes</taxon>
        <taxon>Pleosporomycetidae</taxon>
        <taxon>Pleosporales</taxon>
        <taxon>Pleosporineae</taxon>
        <taxon>Cucurbitariaceae</taxon>
        <taxon>Cucurbitaria</taxon>
    </lineage>
</organism>
<sequence length="89" mass="9702">MVAWTQWRDFGAMIALDIAHGVRHTQRVLESGAARQGAAQVDWIGFMFGCSAMHWEARSKPISLISRLGFGLAAFCLPRVADQVGSRGA</sequence>
<dbReference type="GeneID" id="63850229"/>
<reference evidence="1" key="1">
    <citation type="submission" date="2020-01" db="EMBL/GenBank/DDBJ databases">
        <authorList>
            <consortium name="DOE Joint Genome Institute"/>
            <person name="Haridas S."/>
            <person name="Albert R."/>
            <person name="Binder M."/>
            <person name="Bloem J."/>
            <person name="Labutti K."/>
            <person name="Salamov A."/>
            <person name="Andreopoulos B."/>
            <person name="Baker S.E."/>
            <person name="Barry K."/>
            <person name="Bills G."/>
            <person name="Bluhm B.H."/>
            <person name="Cannon C."/>
            <person name="Castanera R."/>
            <person name="Culley D.E."/>
            <person name="Daum C."/>
            <person name="Ezra D."/>
            <person name="Gonzalez J.B."/>
            <person name="Henrissat B."/>
            <person name="Kuo A."/>
            <person name="Liang C."/>
            <person name="Lipzen A."/>
            <person name="Lutzoni F."/>
            <person name="Magnuson J."/>
            <person name="Mondo S."/>
            <person name="Nolan M."/>
            <person name="Ohm R."/>
            <person name="Pangilinan J."/>
            <person name="Park H.-J."/>
            <person name="Ramirez L."/>
            <person name="Alfaro M."/>
            <person name="Sun H."/>
            <person name="Tritt A."/>
            <person name="Yoshinaga Y."/>
            <person name="Zwiers L.-H."/>
            <person name="Turgeon B.G."/>
            <person name="Goodwin S.B."/>
            <person name="Spatafora J.W."/>
            <person name="Crous P.W."/>
            <person name="Grigoriev I.V."/>
        </authorList>
    </citation>
    <scope>NUCLEOTIDE SEQUENCE</scope>
    <source>
        <strain evidence="1">CBS 394.84</strain>
    </source>
</reference>
<gene>
    <name evidence="1" type="ORF">K460DRAFT_364275</name>
</gene>
<protein>
    <submittedName>
        <fullName evidence="1">Uncharacterized protein</fullName>
    </submittedName>
</protein>
<proteinExistence type="predicted"/>
<dbReference type="Proteomes" id="UP000800039">
    <property type="component" value="Unassembled WGS sequence"/>
</dbReference>
<dbReference type="AlphaFoldDB" id="A0A9P4GL26"/>
<accession>A0A9P4GL26</accession>
<evidence type="ECO:0000313" key="1">
    <source>
        <dbReference type="EMBL" id="KAF1848308.1"/>
    </source>
</evidence>
<name>A0A9P4GL26_9PLEO</name>
<keyword evidence="2" id="KW-1185">Reference proteome</keyword>